<gene>
    <name evidence="5" type="primary">LOC102809418</name>
</gene>
<dbReference type="Gene3D" id="3.30.710.10">
    <property type="entry name" value="Potassium Channel Kv1.1, Chain A"/>
    <property type="match status" value="1"/>
</dbReference>
<evidence type="ECO:0000256" key="1">
    <source>
        <dbReference type="ARBA" id="ARBA00022441"/>
    </source>
</evidence>
<dbReference type="SUPFAM" id="SSF117281">
    <property type="entry name" value="Kelch motif"/>
    <property type="match status" value="1"/>
</dbReference>
<dbReference type="PIRSF" id="PIRSF037037">
    <property type="entry name" value="Kelch-like_protein_gigaxonin"/>
    <property type="match status" value="1"/>
</dbReference>
<dbReference type="Pfam" id="PF07707">
    <property type="entry name" value="BACK"/>
    <property type="match status" value="1"/>
</dbReference>
<reference evidence="5" key="1">
    <citation type="submission" date="2025-08" db="UniProtKB">
        <authorList>
            <consortium name="RefSeq"/>
        </authorList>
    </citation>
    <scope>IDENTIFICATION</scope>
    <source>
        <tissue evidence="5">Testes</tissue>
    </source>
</reference>
<keyword evidence="4" id="KW-1185">Reference proteome</keyword>
<dbReference type="InterPro" id="IPR006652">
    <property type="entry name" value="Kelch_1"/>
</dbReference>
<dbReference type="Proteomes" id="UP000694865">
    <property type="component" value="Unplaced"/>
</dbReference>
<evidence type="ECO:0000256" key="2">
    <source>
        <dbReference type="ARBA" id="ARBA00022737"/>
    </source>
</evidence>
<proteinExistence type="predicted"/>
<dbReference type="Gene3D" id="1.25.40.420">
    <property type="match status" value="1"/>
</dbReference>
<dbReference type="InterPro" id="IPR015915">
    <property type="entry name" value="Kelch-typ_b-propeller"/>
</dbReference>
<evidence type="ECO:0000313" key="5">
    <source>
        <dbReference type="RefSeq" id="XP_006820312.1"/>
    </source>
</evidence>
<sequence length="597" mass="69247">MVYAFALQYEIRSLLQYFNNKEEKDSGTDHHLQCDYEKEQLKGWKKFQENNLFCDVNLFVCDTSYAAHRSLLAASSDYFKAMFKSKMKESREKDIKINAVTEEGFKAYFDFLYCGELDIHSENAQDFISTATFFQSQAILAYATSCLESDLSVQNCILYFQIAQLYHLPALHKSARDAVLKWFDEILNNTVQELSYEQLSDVLQDENIWILDEIKLFYGLAKWFHSNEEMHKECIGKLLQFVRLSLISEKLLKKLFDEEISMMSLCSELVNEAMKYHQKIFSQPILQTPRTQLRLCNAQDKLVITDFHSYPSICTCNVPSVKSSFGFKTLTHKPNLLMYSSATVFNNFMFIAGGYCNTDNICSAAAYRYDPRSNSWLQLPSMKTARCHFYLGAYNNKLYAVCGIVKKSNEEKHNILTKSVECYDPTTNAWTYVASYCMPLYGLSGSVCNNKLYITGGRYMTNYYNTVSWYDDKTDRWKCRMRNKTYSWCDHTTVTVDNKLYRLGGSVTPFQEAVNTTLIYYYVPDMHKWEFVASIPNSNNLRQPAVAFEGCIYILYKGNNFGHKYLWIVYNTVKHTCTILSFKCVSFPVGQVSVMKC</sequence>
<dbReference type="InterPro" id="IPR011705">
    <property type="entry name" value="BACK"/>
</dbReference>
<protein>
    <submittedName>
        <fullName evidence="5">Kelch-like protein 13-like</fullName>
    </submittedName>
</protein>
<dbReference type="PROSITE" id="PS50097">
    <property type="entry name" value="BTB"/>
    <property type="match status" value="1"/>
</dbReference>
<dbReference type="Gene3D" id="2.120.10.80">
    <property type="entry name" value="Kelch-type beta propeller"/>
    <property type="match status" value="1"/>
</dbReference>
<dbReference type="Pfam" id="PF00651">
    <property type="entry name" value="BTB"/>
    <property type="match status" value="1"/>
</dbReference>
<dbReference type="SMART" id="SM00875">
    <property type="entry name" value="BACK"/>
    <property type="match status" value="1"/>
</dbReference>
<dbReference type="InterPro" id="IPR000210">
    <property type="entry name" value="BTB/POZ_dom"/>
</dbReference>
<dbReference type="InterPro" id="IPR017096">
    <property type="entry name" value="BTB-kelch_protein"/>
</dbReference>
<evidence type="ECO:0000259" key="3">
    <source>
        <dbReference type="PROSITE" id="PS50097"/>
    </source>
</evidence>
<evidence type="ECO:0000313" key="4">
    <source>
        <dbReference type="Proteomes" id="UP000694865"/>
    </source>
</evidence>
<dbReference type="GeneID" id="102809418"/>
<keyword evidence="2" id="KW-0677">Repeat</keyword>
<dbReference type="SMART" id="SM00225">
    <property type="entry name" value="BTB"/>
    <property type="match status" value="1"/>
</dbReference>
<dbReference type="PANTHER" id="PTHR45632">
    <property type="entry name" value="LD33804P"/>
    <property type="match status" value="1"/>
</dbReference>
<dbReference type="Pfam" id="PF01344">
    <property type="entry name" value="Kelch_1"/>
    <property type="match status" value="3"/>
</dbReference>
<accession>A0ABM0MJX1</accession>
<name>A0ABM0MJX1_SACKO</name>
<dbReference type="SUPFAM" id="SSF54695">
    <property type="entry name" value="POZ domain"/>
    <property type="match status" value="1"/>
</dbReference>
<dbReference type="InterPro" id="IPR011333">
    <property type="entry name" value="SKP1/BTB/POZ_sf"/>
</dbReference>
<dbReference type="RefSeq" id="XP_006820312.1">
    <property type="nucleotide sequence ID" value="XM_006820249.1"/>
</dbReference>
<dbReference type="PANTHER" id="PTHR45632:SF3">
    <property type="entry name" value="KELCH-LIKE PROTEIN 32"/>
    <property type="match status" value="1"/>
</dbReference>
<organism evidence="4 5">
    <name type="scientific">Saccoglossus kowalevskii</name>
    <name type="common">Acorn worm</name>
    <dbReference type="NCBI Taxonomy" id="10224"/>
    <lineage>
        <taxon>Eukaryota</taxon>
        <taxon>Metazoa</taxon>
        <taxon>Hemichordata</taxon>
        <taxon>Enteropneusta</taxon>
        <taxon>Harrimaniidae</taxon>
        <taxon>Saccoglossus</taxon>
    </lineage>
</organism>
<feature type="domain" description="BTB" evidence="3">
    <location>
        <begin position="54"/>
        <end position="121"/>
    </location>
</feature>
<dbReference type="SMART" id="SM00612">
    <property type="entry name" value="Kelch"/>
    <property type="match status" value="4"/>
</dbReference>
<keyword evidence="1" id="KW-0880">Kelch repeat</keyword>